<keyword evidence="3" id="KW-0970">Cilium biogenesis/degradation</keyword>
<dbReference type="Proteomes" id="UP000230423">
    <property type="component" value="Unassembled WGS sequence"/>
</dbReference>
<keyword evidence="2" id="KW-0963">Cytoplasm</keyword>
<evidence type="ECO:0000313" key="9">
    <source>
        <dbReference type="Proteomes" id="UP000230423"/>
    </source>
</evidence>
<accession>A0A2G9U5W5</accession>
<evidence type="ECO:0000256" key="2">
    <source>
        <dbReference type="ARBA" id="ARBA00022490"/>
    </source>
</evidence>
<dbReference type="OrthoDB" id="184109at2759"/>
<dbReference type="EMBL" id="KZ349456">
    <property type="protein sequence ID" value="PIO64920.1"/>
    <property type="molecule type" value="Genomic_DNA"/>
</dbReference>
<dbReference type="GO" id="GO:0036038">
    <property type="term" value="C:MKS complex"/>
    <property type="evidence" value="ECO:0007669"/>
    <property type="project" value="TreeGrafter"/>
</dbReference>
<comment type="subcellular location">
    <subcellularLocation>
        <location evidence="1">Cytoplasm</location>
        <location evidence="1">Cytoskeleton</location>
        <location evidence="1">Cilium basal body</location>
    </subcellularLocation>
</comment>
<gene>
    <name evidence="8" type="ORF">TELCIR_13431</name>
</gene>
<evidence type="ECO:0000256" key="5">
    <source>
        <dbReference type="ARBA" id="ARBA00023273"/>
    </source>
</evidence>
<keyword evidence="5" id="KW-0966">Cell projection</keyword>
<keyword evidence="9" id="KW-1185">Reference proteome</keyword>
<evidence type="ECO:0000256" key="3">
    <source>
        <dbReference type="ARBA" id="ARBA00022794"/>
    </source>
</evidence>
<comment type="similarity">
    <text evidence="6">Belongs to the B9D family.</text>
</comment>
<dbReference type="AlphaFoldDB" id="A0A2G9U5W5"/>
<dbReference type="InterPro" id="IPR010796">
    <property type="entry name" value="C2_B9-type_dom"/>
</dbReference>
<sequence>MVTKRLKKPKISKSCCRMAEVYVSGQIESADGFGDNRLCCRWTLQADYYHSHFFPAGGGWRVVEGAVEGQTQTDLPSVFDEAYFGHPIDLHFATKTIQAPLQLFLYKDPIRTLTRLLFNDDNTFAGLIIVANGCIKLFAPPPVFGVDTGGNWKM</sequence>
<proteinExistence type="inferred from homology"/>
<evidence type="ECO:0000313" key="8">
    <source>
        <dbReference type="EMBL" id="PIO64920.1"/>
    </source>
</evidence>
<evidence type="ECO:0000256" key="1">
    <source>
        <dbReference type="ARBA" id="ARBA00004120"/>
    </source>
</evidence>
<name>A0A2G9U5W5_TELCI</name>
<organism evidence="8 9">
    <name type="scientific">Teladorsagia circumcincta</name>
    <name type="common">Brown stomach worm</name>
    <name type="synonym">Ostertagia circumcincta</name>
    <dbReference type="NCBI Taxonomy" id="45464"/>
    <lineage>
        <taxon>Eukaryota</taxon>
        <taxon>Metazoa</taxon>
        <taxon>Ecdysozoa</taxon>
        <taxon>Nematoda</taxon>
        <taxon>Chromadorea</taxon>
        <taxon>Rhabditida</taxon>
        <taxon>Rhabditina</taxon>
        <taxon>Rhabditomorpha</taxon>
        <taxon>Strongyloidea</taxon>
        <taxon>Trichostrongylidae</taxon>
        <taxon>Teladorsagia</taxon>
    </lineage>
</organism>
<dbReference type="GO" id="GO:0060271">
    <property type="term" value="P:cilium assembly"/>
    <property type="evidence" value="ECO:0007669"/>
    <property type="project" value="TreeGrafter"/>
</dbReference>
<dbReference type="Pfam" id="PF07162">
    <property type="entry name" value="B9-C2"/>
    <property type="match status" value="1"/>
</dbReference>
<protein>
    <recommendedName>
        <fullName evidence="7">B9 domain-containing protein 2</fullName>
    </recommendedName>
</protein>
<keyword evidence="4" id="KW-0206">Cytoskeleton</keyword>
<dbReference type="PROSITE" id="PS51381">
    <property type="entry name" value="C2_B9"/>
    <property type="match status" value="1"/>
</dbReference>
<dbReference type="PANTHER" id="PTHR12968:SF2">
    <property type="entry name" value="B9 DOMAIN-CONTAINING PROTEIN 2"/>
    <property type="match status" value="1"/>
</dbReference>
<dbReference type="PANTHER" id="PTHR12968">
    <property type="entry name" value="B9 DOMAIN-CONTAINING"/>
    <property type="match status" value="1"/>
</dbReference>
<evidence type="ECO:0000256" key="7">
    <source>
        <dbReference type="ARBA" id="ARBA00039272"/>
    </source>
</evidence>
<evidence type="ECO:0000256" key="6">
    <source>
        <dbReference type="ARBA" id="ARBA00038411"/>
    </source>
</evidence>
<reference evidence="8 9" key="1">
    <citation type="submission" date="2015-09" db="EMBL/GenBank/DDBJ databases">
        <title>Draft genome of the parasitic nematode Teladorsagia circumcincta isolate WARC Sus (inbred).</title>
        <authorList>
            <person name="Mitreva M."/>
        </authorList>
    </citation>
    <scope>NUCLEOTIDE SEQUENCE [LARGE SCALE GENOMIC DNA]</scope>
    <source>
        <strain evidence="8 9">S</strain>
    </source>
</reference>
<evidence type="ECO:0000256" key="4">
    <source>
        <dbReference type="ARBA" id="ARBA00023212"/>
    </source>
</evidence>